<dbReference type="PROSITE" id="PS00086">
    <property type="entry name" value="CYTOCHROME_P450"/>
    <property type="match status" value="1"/>
</dbReference>
<keyword evidence="8" id="KW-1133">Transmembrane helix</keyword>
<dbReference type="PRINTS" id="PR00463">
    <property type="entry name" value="EP450I"/>
</dbReference>
<evidence type="ECO:0008006" key="17">
    <source>
        <dbReference type="Google" id="ProtNLM"/>
    </source>
</evidence>
<evidence type="ECO:0000256" key="1">
    <source>
        <dbReference type="ARBA" id="ARBA00001971"/>
    </source>
</evidence>
<evidence type="ECO:0000313" key="15">
    <source>
        <dbReference type="EMBL" id="KAK7687277.1"/>
    </source>
</evidence>
<comment type="caution">
    <text evidence="15">The sequence shown here is derived from an EMBL/GenBank/DDBJ whole genome shotgun (WGS) entry which is preliminary data.</text>
</comment>
<dbReference type="Proteomes" id="UP001385951">
    <property type="component" value="Unassembled WGS sequence"/>
</dbReference>
<dbReference type="PANTHER" id="PTHR46300:SF7">
    <property type="entry name" value="P450, PUTATIVE (EUROFUNG)-RELATED"/>
    <property type="match status" value="1"/>
</dbReference>
<keyword evidence="5 13" id="KW-0349">Heme</keyword>
<comment type="cofactor">
    <cofactor evidence="1 13">
        <name>heme</name>
        <dbReference type="ChEBI" id="CHEBI:30413"/>
    </cofactor>
</comment>
<evidence type="ECO:0000256" key="13">
    <source>
        <dbReference type="PIRSR" id="PIRSR602401-1"/>
    </source>
</evidence>
<evidence type="ECO:0000313" key="16">
    <source>
        <dbReference type="Proteomes" id="UP001385951"/>
    </source>
</evidence>
<accession>A0AAW0G4G2</accession>
<organism evidence="15 16">
    <name type="scientific">Cerrena zonata</name>
    <dbReference type="NCBI Taxonomy" id="2478898"/>
    <lineage>
        <taxon>Eukaryota</taxon>
        <taxon>Fungi</taxon>
        <taxon>Dikarya</taxon>
        <taxon>Basidiomycota</taxon>
        <taxon>Agaricomycotina</taxon>
        <taxon>Agaricomycetes</taxon>
        <taxon>Polyporales</taxon>
        <taxon>Cerrenaceae</taxon>
        <taxon>Cerrena</taxon>
    </lineage>
</organism>
<evidence type="ECO:0000256" key="4">
    <source>
        <dbReference type="ARBA" id="ARBA00010617"/>
    </source>
</evidence>
<dbReference type="Gene3D" id="1.10.630.10">
    <property type="entry name" value="Cytochrome P450"/>
    <property type="match status" value="1"/>
</dbReference>
<keyword evidence="10 13" id="KW-0408">Iron</keyword>
<dbReference type="InterPro" id="IPR050364">
    <property type="entry name" value="Cytochrome_P450_fung"/>
</dbReference>
<protein>
    <recommendedName>
        <fullName evidence="17">Cytochrome P450</fullName>
    </recommendedName>
</protein>
<proteinExistence type="inferred from homology"/>
<evidence type="ECO:0000256" key="12">
    <source>
        <dbReference type="ARBA" id="ARBA00023136"/>
    </source>
</evidence>
<dbReference type="InterPro" id="IPR036396">
    <property type="entry name" value="Cyt_P450_sf"/>
</dbReference>
<comment type="subcellular location">
    <subcellularLocation>
        <location evidence="2">Membrane</location>
        <topology evidence="2">Single-pass membrane protein</topology>
    </subcellularLocation>
</comment>
<dbReference type="EMBL" id="JASBNA010000014">
    <property type="protein sequence ID" value="KAK7687277.1"/>
    <property type="molecule type" value="Genomic_DNA"/>
</dbReference>
<sequence>MLANLAIPVIVCVFAVLLFRWSYGKKYGSVFLTPPGPPGRLFIGNLFDIPTQNAWIRYREMSRIYKSPLIFLKVFGANIIIVDSLEVARDLFDKRSSIYNDRLDLTWSTLLSPYGHRLKEMRRLLHQEFGVETVKEYQTIQIVACREMLRQLALCPEGFMEHIRTSIGQILLRSTYGISGEEGDHLIRSNEQCVRAFSASSGKGANLVNAFPIPGTLPDCAAAHAFENINETAEHGYQVKVIRDTLGSVYGAGIDTGKTLTFYRFLGPLDRHAQTVSTLYTFILSMVLHPDFQKKAQQDIDRMIGQERLPNFSDRSSLPYVDAILNECLRLHPVFRLNIPHRLMQDDVYDGSFLPKGSIIIANNWSILHDESLYPQPFDFNPDRFIKDGRLDAEAIDPDIAAFGFGRRKCPGRYLAKDSLWLSIASILACFNISNAVDDDGTLIIPEQIYEEGIMR</sequence>
<dbReference type="InterPro" id="IPR017972">
    <property type="entry name" value="Cyt_P450_CS"/>
</dbReference>
<dbReference type="CDD" id="cd11065">
    <property type="entry name" value="CYP64-like"/>
    <property type="match status" value="1"/>
</dbReference>
<name>A0AAW0G4G2_9APHY</name>
<evidence type="ECO:0000256" key="10">
    <source>
        <dbReference type="ARBA" id="ARBA00023004"/>
    </source>
</evidence>
<keyword evidence="11 14" id="KW-0503">Monooxygenase</keyword>
<evidence type="ECO:0000256" key="6">
    <source>
        <dbReference type="ARBA" id="ARBA00022692"/>
    </source>
</evidence>
<reference evidence="15 16" key="1">
    <citation type="submission" date="2022-09" db="EMBL/GenBank/DDBJ databases">
        <authorList>
            <person name="Palmer J.M."/>
        </authorList>
    </citation>
    <scope>NUCLEOTIDE SEQUENCE [LARGE SCALE GENOMIC DNA]</scope>
    <source>
        <strain evidence="15 16">DSM 7382</strain>
    </source>
</reference>
<evidence type="ECO:0000256" key="9">
    <source>
        <dbReference type="ARBA" id="ARBA00023002"/>
    </source>
</evidence>
<dbReference type="GO" id="GO:0004497">
    <property type="term" value="F:monooxygenase activity"/>
    <property type="evidence" value="ECO:0007669"/>
    <property type="project" value="UniProtKB-KW"/>
</dbReference>
<dbReference type="InterPro" id="IPR001128">
    <property type="entry name" value="Cyt_P450"/>
</dbReference>
<evidence type="ECO:0000256" key="3">
    <source>
        <dbReference type="ARBA" id="ARBA00005179"/>
    </source>
</evidence>
<dbReference type="InterPro" id="IPR002401">
    <property type="entry name" value="Cyt_P450_E_grp-I"/>
</dbReference>
<dbReference type="SUPFAM" id="SSF48264">
    <property type="entry name" value="Cytochrome P450"/>
    <property type="match status" value="1"/>
</dbReference>
<dbReference type="AlphaFoldDB" id="A0AAW0G4G2"/>
<comment type="similarity">
    <text evidence="4 14">Belongs to the cytochrome P450 family.</text>
</comment>
<evidence type="ECO:0000256" key="11">
    <source>
        <dbReference type="ARBA" id="ARBA00023033"/>
    </source>
</evidence>
<evidence type="ECO:0000256" key="7">
    <source>
        <dbReference type="ARBA" id="ARBA00022723"/>
    </source>
</evidence>
<dbReference type="GO" id="GO:0016020">
    <property type="term" value="C:membrane"/>
    <property type="evidence" value="ECO:0007669"/>
    <property type="project" value="UniProtKB-SubCell"/>
</dbReference>
<comment type="pathway">
    <text evidence="3">Secondary metabolite biosynthesis.</text>
</comment>
<dbReference type="GO" id="GO:0020037">
    <property type="term" value="F:heme binding"/>
    <property type="evidence" value="ECO:0007669"/>
    <property type="project" value="InterPro"/>
</dbReference>
<evidence type="ECO:0000256" key="8">
    <source>
        <dbReference type="ARBA" id="ARBA00022989"/>
    </source>
</evidence>
<evidence type="ECO:0000256" key="14">
    <source>
        <dbReference type="RuleBase" id="RU000461"/>
    </source>
</evidence>
<gene>
    <name evidence="15" type="ORF">QCA50_009782</name>
</gene>
<dbReference type="GO" id="GO:0005506">
    <property type="term" value="F:iron ion binding"/>
    <property type="evidence" value="ECO:0007669"/>
    <property type="project" value="InterPro"/>
</dbReference>
<evidence type="ECO:0000256" key="5">
    <source>
        <dbReference type="ARBA" id="ARBA00022617"/>
    </source>
</evidence>
<evidence type="ECO:0000256" key="2">
    <source>
        <dbReference type="ARBA" id="ARBA00004167"/>
    </source>
</evidence>
<dbReference type="PRINTS" id="PR00385">
    <property type="entry name" value="P450"/>
</dbReference>
<dbReference type="GO" id="GO:0016705">
    <property type="term" value="F:oxidoreductase activity, acting on paired donors, with incorporation or reduction of molecular oxygen"/>
    <property type="evidence" value="ECO:0007669"/>
    <property type="project" value="InterPro"/>
</dbReference>
<dbReference type="Pfam" id="PF00067">
    <property type="entry name" value="p450"/>
    <property type="match status" value="1"/>
</dbReference>
<keyword evidence="12" id="KW-0472">Membrane</keyword>
<keyword evidence="16" id="KW-1185">Reference proteome</keyword>
<keyword evidence="7 13" id="KW-0479">Metal-binding</keyword>
<dbReference type="PANTHER" id="PTHR46300">
    <property type="entry name" value="P450, PUTATIVE (EUROFUNG)-RELATED-RELATED"/>
    <property type="match status" value="1"/>
</dbReference>
<keyword evidence="6" id="KW-0812">Transmembrane</keyword>
<keyword evidence="9 14" id="KW-0560">Oxidoreductase</keyword>
<feature type="binding site" description="axial binding residue" evidence="13">
    <location>
        <position position="410"/>
    </location>
    <ligand>
        <name>heme</name>
        <dbReference type="ChEBI" id="CHEBI:30413"/>
    </ligand>
    <ligandPart>
        <name>Fe</name>
        <dbReference type="ChEBI" id="CHEBI:18248"/>
    </ligandPart>
</feature>